<keyword evidence="2" id="KW-1185">Reference proteome</keyword>
<evidence type="ECO:0000313" key="1">
    <source>
        <dbReference type="EMBL" id="MCJ8728752.1"/>
    </source>
</evidence>
<evidence type="ECO:0000313" key="2">
    <source>
        <dbReference type="Proteomes" id="UP000830395"/>
    </source>
</evidence>
<sequence length="151" mass="16842">MGSKRPLEGRVMLAALVEQEEDEDEDGGSDSSSGDRVTIPTFDVPYFRYIDEEGTEDEEWCSSSRSLSSIEEEDSIDSSLSHRYASVPASPEKVLEHLLSHLTLDEDSGSPQARETESLLDDFLLTYPVFMSTSDLCQALLGQYPFLIPIR</sequence>
<gene>
    <name evidence="1" type="ORF">PDJAM_G00007990</name>
</gene>
<name>A0ACC5Y073_9TELE</name>
<dbReference type="EMBL" id="CM040975">
    <property type="protein sequence ID" value="MCJ8728752.1"/>
    <property type="molecule type" value="Genomic_DNA"/>
</dbReference>
<proteinExistence type="predicted"/>
<accession>A0ACC5Y073</accession>
<protein>
    <submittedName>
        <fullName evidence="1">Uncharacterized protein</fullName>
    </submittedName>
</protein>
<comment type="caution">
    <text evidence="1">The sequence shown here is derived from an EMBL/GenBank/DDBJ whole genome shotgun (WGS) entry which is preliminary data.</text>
</comment>
<reference evidence="1" key="1">
    <citation type="submission" date="2020-02" db="EMBL/GenBank/DDBJ databases">
        <title>Genome sequencing of the panga catfish, Pangasius djambal.</title>
        <authorList>
            <person name="Wen M."/>
            <person name="Zahm M."/>
            <person name="Roques C."/>
            <person name="Cabau C."/>
            <person name="Klopp C."/>
            <person name="Donnadieu C."/>
            <person name="Jouanno E."/>
            <person name="Avarre J.-C."/>
            <person name="Campet M."/>
            <person name="Ha T."/>
            <person name="Dugue R."/>
            <person name="Lampietro C."/>
            <person name="Louis A."/>
            <person name="Herpin A."/>
            <person name="Echchiki A."/>
            <person name="Berthelot C."/>
            <person name="Parey E."/>
            <person name="Roest-Crollius H."/>
            <person name="Braasch I."/>
            <person name="Postlethwait J.H."/>
            <person name="Bobe J."/>
            <person name="Montfort J."/>
            <person name="Bouchez O."/>
            <person name="Begum T."/>
            <person name="Schartl M."/>
            <person name="Gustiano R."/>
            <person name="Guiguen Y."/>
        </authorList>
    </citation>
    <scope>NUCLEOTIDE SEQUENCE</scope>
    <source>
        <strain evidence="1">Pdj_M5554</strain>
    </source>
</reference>
<organism evidence="1 2">
    <name type="scientific">Pangasius djambal</name>
    <dbReference type="NCBI Taxonomy" id="1691987"/>
    <lineage>
        <taxon>Eukaryota</taxon>
        <taxon>Metazoa</taxon>
        <taxon>Chordata</taxon>
        <taxon>Craniata</taxon>
        <taxon>Vertebrata</taxon>
        <taxon>Euteleostomi</taxon>
        <taxon>Actinopterygii</taxon>
        <taxon>Neopterygii</taxon>
        <taxon>Teleostei</taxon>
        <taxon>Ostariophysi</taxon>
        <taxon>Siluriformes</taxon>
        <taxon>Pangasiidae</taxon>
        <taxon>Pangasius</taxon>
    </lineage>
</organism>
<dbReference type="Proteomes" id="UP000830395">
    <property type="component" value="Chromosome 1"/>
</dbReference>